<dbReference type="HOGENOM" id="CLU_1815926_0_0_1"/>
<evidence type="ECO:0000256" key="1">
    <source>
        <dbReference type="SAM" id="MobiDB-lite"/>
    </source>
</evidence>
<evidence type="ECO:0000313" key="4">
    <source>
        <dbReference type="Proteomes" id="UP000006039"/>
    </source>
</evidence>
<name>J3P225_GAET3</name>
<dbReference type="RefSeq" id="XP_009223661.1">
    <property type="nucleotide sequence ID" value="XM_009225397.1"/>
</dbReference>
<feature type="region of interest" description="Disordered" evidence="1">
    <location>
        <begin position="68"/>
        <end position="92"/>
    </location>
</feature>
<dbReference type="Proteomes" id="UP000006039">
    <property type="component" value="Unassembled WGS sequence"/>
</dbReference>
<dbReference type="VEuPathDB" id="FungiDB:GGTG_07573"/>
<dbReference type="GeneID" id="20348031"/>
<dbReference type="EnsemblFungi" id="EJT73717">
    <property type="protein sequence ID" value="EJT73717"/>
    <property type="gene ID" value="GGTG_07573"/>
</dbReference>
<reference evidence="2" key="2">
    <citation type="submission" date="2010-07" db="EMBL/GenBank/DDBJ databases">
        <authorList>
            <consortium name="The Broad Institute Genome Sequencing Platform"/>
            <consortium name="Broad Institute Genome Sequencing Center for Infectious Disease"/>
            <person name="Ma L.-J."/>
            <person name="Dead R."/>
            <person name="Young S."/>
            <person name="Zeng Q."/>
            <person name="Koehrsen M."/>
            <person name="Alvarado L."/>
            <person name="Berlin A."/>
            <person name="Chapman S.B."/>
            <person name="Chen Z."/>
            <person name="Freedman E."/>
            <person name="Gellesch M."/>
            <person name="Goldberg J."/>
            <person name="Griggs A."/>
            <person name="Gujja S."/>
            <person name="Heilman E.R."/>
            <person name="Heiman D."/>
            <person name="Hepburn T."/>
            <person name="Howarth C."/>
            <person name="Jen D."/>
            <person name="Larson L."/>
            <person name="Mehta T."/>
            <person name="Neiman D."/>
            <person name="Pearson M."/>
            <person name="Roberts A."/>
            <person name="Saif S."/>
            <person name="Shea T."/>
            <person name="Shenoy N."/>
            <person name="Sisk P."/>
            <person name="Stolte C."/>
            <person name="Sykes S."/>
            <person name="Walk T."/>
            <person name="White J."/>
            <person name="Yandava C."/>
            <person name="Haas B."/>
            <person name="Nusbaum C."/>
            <person name="Birren B."/>
        </authorList>
    </citation>
    <scope>NUCLEOTIDE SEQUENCE</scope>
    <source>
        <strain evidence="2">R3-111a-1</strain>
    </source>
</reference>
<feature type="region of interest" description="Disordered" evidence="1">
    <location>
        <begin position="1"/>
        <end position="32"/>
    </location>
</feature>
<feature type="compositionally biased region" description="Polar residues" evidence="1">
    <location>
        <begin position="1"/>
        <end position="10"/>
    </location>
</feature>
<gene>
    <name evidence="3" type="primary">20348031</name>
    <name evidence="2" type="ORF">GGTG_07573</name>
</gene>
<keyword evidence="4" id="KW-1185">Reference proteome</keyword>
<accession>J3P225</accession>
<evidence type="ECO:0000313" key="2">
    <source>
        <dbReference type="EMBL" id="EJT73717.1"/>
    </source>
</evidence>
<protein>
    <submittedName>
        <fullName evidence="2 3">Uncharacterized protein</fullName>
    </submittedName>
</protein>
<reference evidence="4" key="1">
    <citation type="submission" date="2010-07" db="EMBL/GenBank/DDBJ databases">
        <title>The genome sequence of Gaeumannomyces graminis var. tritici strain R3-111a-1.</title>
        <authorList>
            <consortium name="The Broad Institute Genome Sequencing Platform"/>
            <person name="Ma L.-J."/>
            <person name="Dead R."/>
            <person name="Young S."/>
            <person name="Zeng Q."/>
            <person name="Koehrsen M."/>
            <person name="Alvarado L."/>
            <person name="Berlin A."/>
            <person name="Chapman S.B."/>
            <person name="Chen Z."/>
            <person name="Freedman E."/>
            <person name="Gellesch M."/>
            <person name="Goldberg J."/>
            <person name="Griggs A."/>
            <person name="Gujja S."/>
            <person name="Heilman E.R."/>
            <person name="Heiman D."/>
            <person name="Hepburn T."/>
            <person name="Howarth C."/>
            <person name="Jen D."/>
            <person name="Larson L."/>
            <person name="Mehta T."/>
            <person name="Neiman D."/>
            <person name="Pearson M."/>
            <person name="Roberts A."/>
            <person name="Saif S."/>
            <person name="Shea T."/>
            <person name="Shenoy N."/>
            <person name="Sisk P."/>
            <person name="Stolte C."/>
            <person name="Sykes S."/>
            <person name="Walk T."/>
            <person name="White J."/>
            <person name="Yandava C."/>
            <person name="Haas B."/>
            <person name="Nusbaum C."/>
            <person name="Birren B."/>
        </authorList>
    </citation>
    <scope>NUCLEOTIDE SEQUENCE [LARGE SCALE GENOMIC DNA]</scope>
    <source>
        <strain evidence="4">R3-111a-1</strain>
    </source>
</reference>
<sequence>MPSTTGSNAPSMVLSDFGSGSGSGSGNSTSATQSGTLAAYIYNTDGPADRFVQPYPESQTDRLARLDQETAALQQRARPPNGHQASRTPRKLCRRRGDVLSPAATESVMHKKSHAMLFSNRHSMRGLAQQTALSAASPCPRP</sequence>
<dbReference type="AlphaFoldDB" id="J3P225"/>
<reference evidence="3" key="5">
    <citation type="submission" date="2018-04" db="UniProtKB">
        <authorList>
            <consortium name="EnsemblFungi"/>
        </authorList>
    </citation>
    <scope>IDENTIFICATION</scope>
    <source>
        <strain evidence="3">R3-111a-1</strain>
    </source>
</reference>
<reference evidence="2" key="3">
    <citation type="submission" date="2010-09" db="EMBL/GenBank/DDBJ databases">
        <title>Annotation of Gaeumannomyces graminis var. tritici R3-111a-1.</title>
        <authorList>
            <consortium name="The Broad Institute Genome Sequencing Platform"/>
            <person name="Ma L.-J."/>
            <person name="Dead R."/>
            <person name="Young S.K."/>
            <person name="Zeng Q."/>
            <person name="Gargeya S."/>
            <person name="Fitzgerald M."/>
            <person name="Haas B."/>
            <person name="Abouelleil A."/>
            <person name="Alvarado L."/>
            <person name="Arachchi H.M."/>
            <person name="Berlin A."/>
            <person name="Brown A."/>
            <person name="Chapman S.B."/>
            <person name="Chen Z."/>
            <person name="Dunbar C."/>
            <person name="Freedman E."/>
            <person name="Gearin G."/>
            <person name="Gellesch M."/>
            <person name="Goldberg J."/>
            <person name="Griggs A."/>
            <person name="Gujja S."/>
            <person name="Heiman D."/>
            <person name="Howarth C."/>
            <person name="Larson L."/>
            <person name="Lui A."/>
            <person name="MacDonald P.J.P."/>
            <person name="Mehta T."/>
            <person name="Montmayeur A."/>
            <person name="Murphy C."/>
            <person name="Neiman D."/>
            <person name="Pearson M."/>
            <person name="Priest M."/>
            <person name="Roberts A."/>
            <person name="Saif S."/>
            <person name="Shea T."/>
            <person name="Shenoy N."/>
            <person name="Sisk P."/>
            <person name="Stolte C."/>
            <person name="Sykes S."/>
            <person name="Yandava C."/>
            <person name="Wortman J."/>
            <person name="Nusbaum C."/>
            <person name="Birren B."/>
        </authorList>
    </citation>
    <scope>NUCLEOTIDE SEQUENCE</scope>
    <source>
        <strain evidence="2">R3-111a-1</strain>
    </source>
</reference>
<dbReference type="EMBL" id="GL385398">
    <property type="protein sequence ID" value="EJT73717.1"/>
    <property type="molecule type" value="Genomic_DNA"/>
</dbReference>
<organism evidence="2">
    <name type="scientific">Gaeumannomyces tritici (strain R3-111a-1)</name>
    <name type="common">Wheat and barley take-all root rot fungus</name>
    <name type="synonym">Gaeumannomyces graminis var. tritici</name>
    <dbReference type="NCBI Taxonomy" id="644352"/>
    <lineage>
        <taxon>Eukaryota</taxon>
        <taxon>Fungi</taxon>
        <taxon>Dikarya</taxon>
        <taxon>Ascomycota</taxon>
        <taxon>Pezizomycotina</taxon>
        <taxon>Sordariomycetes</taxon>
        <taxon>Sordariomycetidae</taxon>
        <taxon>Magnaporthales</taxon>
        <taxon>Magnaporthaceae</taxon>
        <taxon>Gaeumannomyces</taxon>
    </lineage>
</organism>
<dbReference type="eggNOG" id="ENOG502RNEV">
    <property type="taxonomic scope" value="Eukaryota"/>
</dbReference>
<reference evidence="3" key="4">
    <citation type="journal article" date="2015" name="G3 (Bethesda)">
        <title>Genome sequences of three phytopathogenic species of the Magnaporthaceae family of fungi.</title>
        <authorList>
            <person name="Okagaki L.H."/>
            <person name="Nunes C.C."/>
            <person name="Sailsbery J."/>
            <person name="Clay B."/>
            <person name="Brown D."/>
            <person name="John T."/>
            <person name="Oh Y."/>
            <person name="Young N."/>
            <person name="Fitzgerald M."/>
            <person name="Haas B.J."/>
            <person name="Zeng Q."/>
            <person name="Young S."/>
            <person name="Adiconis X."/>
            <person name="Fan L."/>
            <person name="Levin J.Z."/>
            <person name="Mitchell T.K."/>
            <person name="Okubara P.A."/>
            <person name="Farman M.L."/>
            <person name="Kohn L.M."/>
            <person name="Birren B."/>
            <person name="Ma L.-J."/>
            <person name="Dean R.A."/>
        </authorList>
    </citation>
    <scope>NUCLEOTIDE SEQUENCE</scope>
    <source>
        <strain evidence="3">R3-111a-1</strain>
    </source>
</reference>
<proteinExistence type="predicted"/>
<evidence type="ECO:0000313" key="3">
    <source>
        <dbReference type="EnsemblFungi" id="EJT73717"/>
    </source>
</evidence>
<dbReference type="OrthoDB" id="4589542at2759"/>